<evidence type="ECO:0000313" key="2">
    <source>
        <dbReference type="Proteomes" id="UP000182660"/>
    </source>
</evidence>
<proteinExistence type="predicted"/>
<reference evidence="1 2" key="1">
    <citation type="submission" date="2016-11" db="EMBL/GenBank/DDBJ databases">
        <authorList>
            <person name="Klemetsen T."/>
        </authorList>
    </citation>
    <scope>NUCLEOTIDE SEQUENCE [LARGE SCALE GENOMIC DNA]</scope>
    <source>
        <strain evidence="1">MT 2528</strain>
    </source>
</reference>
<dbReference type="RefSeq" id="WP_075472791.1">
    <property type="nucleotide sequence ID" value="NZ_CAWQZC010000030.1"/>
</dbReference>
<sequence length="186" mass="20595">MEAHKLILEYLIENPNVESINESSEIDIVTFKEMINHKLVSGMNACSDIGDCFLEPRITFRGREWLESKKVELVSKEPPETNNTIEKITYNISGHNARVNNHSVDNSTNTVNMDSSIVEHILALRNEITRLVDSSKQKDAFEVVDAVENQFMSGNPSKLVVSTLLSALPDAASVASIGSFLLSCLS</sequence>
<gene>
    <name evidence="1" type="ORF">MT2528_3078</name>
</gene>
<dbReference type="Proteomes" id="UP000182660">
    <property type="component" value="Unassembled WGS sequence"/>
</dbReference>
<organism evidence="1 2">
    <name type="scientific">Moritella viscosa</name>
    <dbReference type="NCBI Taxonomy" id="80854"/>
    <lineage>
        <taxon>Bacteria</taxon>
        <taxon>Pseudomonadati</taxon>
        <taxon>Pseudomonadota</taxon>
        <taxon>Gammaproteobacteria</taxon>
        <taxon>Alteromonadales</taxon>
        <taxon>Moritellaceae</taxon>
        <taxon>Moritella</taxon>
    </lineage>
</organism>
<dbReference type="EMBL" id="FPLJ01000066">
    <property type="protein sequence ID" value="SGY95836.1"/>
    <property type="molecule type" value="Genomic_DNA"/>
</dbReference>
<name>A0ABY1HGM5_9GAMM</name>
<comment type="caution">
    <text evidence="1">The sequence shown here is derived from an EMBL/GenBank/DDBJ whole genome shotgun (WGS) entry which is preliminary data.</text>
</comment>
<protein>
    <submittedName>
        <fullName evidence="1">Uncharacterized protein</fullName>
    </submittedName>
</protein>
<dbReference type="GeneID" id="61296917"/>
<keyword evidence="2" id="KW-1185">Reference proteome</keyword>
<evidence type="ECO:0000313" key="1">
    <source>
        <dbReference type="EMBL" id="SGY95836.1"/>
    </source>
</evidence>
<accession>A0ABY1HGM5</accession>